<dbReference type="Proteomes" id="UP001369086">
    <property type="component" value="Unassembled WGS sequence"/>
</dbReference>
<gene>
    <name evidence="2" type="ORF">HHUSO_G29950</name>
</gene>
<dbReference type="InterPro" id="IPR001870">
    <property type="entry name" value="B30.2/SPRY"/>
</dbReference>
<feature type="domain" description="B30.2/SPRY" evidence="1">
    <location>
        <begin position="1"/>
        <end position="175"/>
    </location>
</feature>
<dbReference type="Pfam" id="PF13765">
    <property type="entry name" value="PRY"/>
    <property type="match status" value="1"/>
</dbReference>
<sequence>VDVTIDVDTANRFITVSDDGKTVSSGSSDPLPDSPTRFKSLPFALGKPGFTSGRHYWEVEVSKKTEWILGLAKESVDKKSTLTLSPENGCWTLSLDSVYGIEAVYDPVVRLYVKYLPQKIGIYLDYEGKSVSFYDAKRKAHLHTFNDTFTEALYPFFSPGNIYENLNLIITPLSDIQ</sequence>
<dbReference type="EMBL" id="JAHFZB010000033">
    <property type="protein sequence ID" value="KAK6471035.1"/>
    <property type="molecule type" value="Genomic_DNA"/>
</dbReference>
<dbReference type="PANTHER" id="PTHR24103">
    <property type="entry name" value="E3 UBIQUITIN-PROTEIN LIGASE TRIM"/>
    <property type="match status" value="1"/>
</dbReference>
<proteinExistence type="predicted"/>
<dbReference type="SUPFAM" id="SSF49899">
    <property type="entry name" value="Concanavalin A-like lectins/glucanases"/>
    <property type="match status" value="1"/>
</dbReference>
<feature type="non-terminal residue" evidence="2">
    <location>
        <position position="1"/>
    </location>
</feature>
<dbReference type="InterPro" id="IPR003877">
    <property type="entry name" value="SPRY_dom"/>
</dbReference>
<dbReference type="Pfam" id="PF00622">
    <property type="entry name" value="SPRY"/>
    <property type="match status" value="1"/>
</dbReference>
<protein>
    <submittedName>
        <fullName evidence="2">E3 ubiquitin-protein ligase TRIM39-like</fullName>
    </submittedName>
</protein>
<dbReference type="InterPro" id="IPR006574">
    <property type="entry name" value="PRY"/>
</dbReference>
<evidence type="ECO:0000313" key="2">
    <source>
        <dbReference type="EMBL" id="KAK6471035.1"/>
    </source>
</evidence>
<dbReference type="SMART" id="SM00589">
    <property type="entry name" value="PRY"/>
    <property type="match status" value="1"/>
</dbReference>
<accession>A0ABR0YEV5</accession>
<keyword evidence="3" id="KW-1185">Reference proteome</keyword>
<dbReference type="InterPro" id="IPR043136">
    <property type="entry name" value="B30.2/SPRY_sf"/>
</dbReference>
<dbReference type="InterPro" id="IPR013320">
    <property type="entry name" value="ConA-like_dom_sf"/>
</dbReference>
<dbReference type="PROSITE" id="PS50188">
    <property type="entry name" value="B302_SPRY"/>
    <property type="match status" value="1"/>
</dbReference>
<evidence type="ECO:0000313" key="3">
    <source>
        <dbReference type="Proteomes" id="UP001369086"/>
    </source>
</evidence>
<dbReference type="Gene3D" id="2.60.120.920">
    <property type="match status" value="1"/>
</dbReference>
<dbReference type="SMART" id="SM00449">
    <property type="entry name" value="SPRY"/>
    <property type="match status" value="1"/>
</dbReference>
<organism evidence="2 3">
    <name type="scientific">Huso huso</name>
    <name type="common">Beluga</name>
    <name type="synonym">Acipenser huso</name>
    <dbReference type="NCBI Taxonomy" id="61971"/>
    <lineage>
        <taxon>Eukaryota</taxon>
        <taxon>Metazoa</taxon>
        <taxon>Chordata</taxon>
        <taxon>Craniata</taxon>
        <taxon>Vertebrata</taxon>
        <taxon>Euteleostomi</taxon>
        <taxon>Actinopterygii</taxon>
        <taxon>Chondrostei</taxon>
        <taxon>Acipenseriformes</taxon>
        <taxon>Acipenseridae</taxon>
        <taxon>Huso</taxon>
    </lineage>
</organism>
<comment type="caution">
    <text evidence="2">The sequence shown here is derived from an EMBL/GenBank/DDBJ whole genome shotgun (WGS) entry which is preliminary data.</text>
</comment>
<name>A0ABR0YEV5_HUSHU</name>
<reference evidence="2 3" key="1">
    <citation type="submission" date="2021-05" db="EMBL/GenBank/DDBJ databases">
        <authorList>
            <person name="Zahm M."/>
            <person name="Klopp C."/>
            <person name="Cabau C."/>
            <person name="Kuhl H."/>
            <person name="Suciu R."/>
            <person name="Ciorpac M."/>
            <person name="Holostenco D."/>
            <person name="Gessner J."/>
            <person name="Wuertz S."/>
            <person name="Hohne C."/>
            <person name="Stock M."/>
            <person name="Gislard M."/>
            <person name="Lluch J."/>
            <person name="Milhes M."/>
            <person name="Lampietro C."/>
            <person name="Lopez Roques C."/>
            <person name="Donnadieu C."/>
            <person name="Du K."/>
            <person name="Schartl M."/>
            <person name="Guiguen Y."/>
        </authorList>
    </citation>
    <scope>NUCLEOTIDE SEQUENCE [LARGE SCALE GENOMIC DNA]</scope>
    <source>
        <strain evidence="2">Hh-F2</strain>
        <tissue evidence="2">Blood</tissue>
    </source>
</reference>
<dbReference type="CDD" id="cd13733">
    <property type="entry name" value="SPRY_PRY_C-I_1"/>
    <property type="match status" value="1"/>
</dbReference>
<evidence type="ECO:0000259" key="1">
    <source>
        <dbReference type="PROSITE" id="PS50188"/>
    </source>
</evidence>
<dbReference type="PRINTS" id="PR01407">
    <property type="entry name" value="BUTYPHLNCDUF"/>
</dbReference>
<dbReference type="InterPro" id="IPR050143">
    <property type="entry name" value="TRIM/RBCC"/>
</dbReference>
<dbReference type="InterPro" id="IPR003879">
    <property type="entry name" value="Butyrophylin_SPRY"/>
</dbReference>